<reference evidence="2" key="1">
    <citation type="submission" date="2017-01" db="EMBL/GenBank/DDBJ databases">
        <title>Genome Analysis of Deinococcus marmoris KOPRI26562.</title>
        <authorList>
            <person name="Kim J.H."/>
            <person name="Oh H.-M."/>
        </authorList>
    </citation>
    <scope>NUCLEOTIDE SEQUENCE [LARGE SCALE GENOMIC DNA]</scope>
    <source>
        <strain evidence="2">PAMC 26633</strain>
    </source>
</reference>
<accession>A0A226X879</accession>
<evidence type="ECO:0000313" key="2">
    <source>
        <dbReference type="Proteomes" id="UP000214720"/>
    </source>
</evidence>
<name>A0A226X879_CABSO</name>
<comment type="caution">
    <text evidence="1">The sequence shown here is derived from an EMBL/GenBank/DDBJ whole genome shotgun (WGS) entry which is preliminary data.</text>
</comment>
<dbReference type="EMBL" id="MTHB01000032">
    <property type="protein sequence ID" value="OXC79686.1"/>
    <property type="molecule type" value="Genomic_DNA"/>
</dbReference>
<proteinExistence type="predicted"/>
<organism evidence="1 2">
    <name type="scientific">Caballeronia sordidicola</name>
    <name type="common">Burkholderia sordidicola</name>
    <dbReference type="NCBI Taxonomy" id="196367"/>
    <lineage>
        <taxon>Bacteria</taxon>
        <taxon>Pseudomonadati</taxon>
        <taxon>Pseudomonadota</taxon>
        <taxon>Betaproteobacteria</taxon>
        <taxon>Burkholderiales</taxon>
        <taxon>Burkholderiaceae</taxon>
        <taxon>Caballeronia</taxon>
    </lineage>
</organism>
<gene>
    <name evidence="1" type="ORF">BSU04_05395</name>
</gene>
<dbReference type="AlphaFoldDB" id="A0A226X879"/>
<protein>
    <submittedName>
        <fullName evidence="1">Uncharacterized protein</fullName>
    </submittedName>
</protein>
<evidence type="ECO:0000313" key="1">
    <source>
        <dbReference type="EMBL" id="OXC79686.1"/>
    </source>
</evidence>
<dbReference type="Proteomes" id="UP000214720">
    <property type="component" value="Unassembled WGS sequence"/>
</dbReference>
<sequence length="52" mass="5673">MQGRRGDGPARLFCISVALALLMRMLVAVTPLCRFSDVPLSFSIPIPNKEIA</sequence>